<protein>
    <recommendedName>
        <fullName evidence="5">Lipoprotein</fullName>
    </recommendedName>
</protein>
<dbReference type="PROSITE" id="PS51257">
    <property type="entry name" value="PROKAR_LIPOPROTEIN"/>
    <property type="match status" value="1"/>
</dbReference>
<evidence type="ECO:0000256" key="1">
    <source>
        <dbReference type="SAM" id="Coils"/>
    </source>
</evidence>
<accession>A0A4Y9QRX1</accession>
<keyword evidence="1" id="KW-0175">Coiled coil</keyword>
<evidence type="ECO:0008006" key="5">
    <source>
        <dbReference type="Google" id="ProtNLM"/>
    </source>
</evidence>
<dbReference type="EMBL" id="SPSB01000003">
    <property type="protein sequence ID" value="TFV94372.1"/>
    <property type="molecule type" value="Genomic_DNA"/>
</dbReference>
<evidence type="ECO:0000256" key="2">
    <source>
        <dbReference type="SAM" id="SignalP"/>
    </source>
</evidence>
<dbReference type="OrthoDB" id="852102at2"/>
<reference evidence="3 4" key="1">
    <citation type="submission" date="2019-03" db="EMBL/GenBank/DDBJ databases">
        <title>Algoriphagus sp. nov, a new strain isolated from root system soil of mangrove plant Kandelia.</title>
        <authorList>
            <person name="Yin Q."/>
            <person name="Wang K."/>
            <person name="Song Z."/>
        </authorList>
    </citation>
    <scope>NUCLEOTIDE SEQUENCE [LARGE SCALE GENOMIC DNA]</scope>
    <source>
        <strain evidence="3 4">XY-J91</strain>
    </source>
</reference>
<dbReference type="AlphaFoldDB" id="A0A4Y9QRX1"/>
<comment type="caution">
    <text evidence="3">The sequence shown here is derived from an EMBL/GenBank/DDBJ whole genome shotgun (WGS) entry which is preliminary data.</text>
</comment>
<evidence type="ECO:0000313" key="3">
    <source>
        <dbReference type="EMBL" id="TFV94372.1"/>
    </source>
</evidence>
<dbReference type="Proteomes" id="UP000297647">
    <property type="component" value="Unassembled WGS sequence"/>
</dbReference>
<feature type="coiled-coil region" evidence="1">
    <location>
        <begin position="21"/>
        <end position="55"/>
    </location>
</feature>
<sequence>MKTLYLCVMALLIMGCSNSTQEELQLEIDELQKKNEVLNTRVRELEMNNELIQKELTYWYDDYDEIYFKSKGIENPVEFVDSSLRAAPELIPLKAVLGGTMHFSKIQLLSKCWLIADYEDGHILGRSLYEFELQENGKLKFKLIQSIKD</sequence>
<dbReference type="RefSeq" id="WP_135073638.1">
    <property type="nucleotide sequence ID" value="NZ_SPSB01000003.1"/>
</dbReference>
<evidence type="ECO:0000313" key="4">
    <source>
        <dbReference type="Proteomes" id="UP000297647"/>
    </source>
</evidence>
<gene>
    <name evidence="3" type="ORF">E4S40_10120</name>
</gene>
<keyword evidence="4" id="KW-1185">Reference proteome</keyword>
<organism evidence="3 4">
    <name type="scientific">Algoriphagus kandeliae</name>
    <dbReference type="NCBI Taxonomy" id="2562278"/>
    <lineage>
        <taxon>Bacteria</taxon>
        <taxon>Pseudomonadati</taxon>
        <taxon>Bacteroidota</taxon>
        <taxon>Cytophagia</taxon>
        <taxon>Cytophagales</taxon>
        <taxon>Cyclobacteriaceae</taxon>
        <taxon>Algoriphagus</taxon>
    </lineage>
</organism>
<keyword evidence="2" id="KW-0732">Signal</keyword>
<feature type="signal peptide" evidence="2">
    <location>
        <begin position="1"/>
        <end position="21"/>
    </location>
</feature>
<proteinExistence type="predicted"/>
<name>A0A4Y9QRX1_9BACT</name>
<feature type="chain" id="PRO_5021452494" description="Lipoprotein" evidence="2">
    <location>
        <begin position="22"/>
        <end position="149"/>
    </location>
</feature>